<gene>
    <name evidence="3" type="ORF">GGR25_001329</name>
</gene>
<dbReference type="Proteomes" id="UP000553963">
    <property type="component" value="Unassembled WGS sequence"/>
</dbReference>
<name>A0A840AJA5_9HYPH</name>
<sequence>MARFASFWFGGSLSGFERYCISSFIRWGHSFQLYSYDPELAVPEGCELVPAESILPRDKVFFYSESPGRKVSAFSNMFRYSMIYETGTCWVDTDVVCLGADFVEAPYVFARQDEEYFNGAILRFPAGHEAMQLASEYCWEVRKTSVWGDLGPRLMTKVIAEYGLANEAVDTHLLYPVHWRDAIQLFDPSEREHVAARVSGAMMLHLWNETFSTRGISKNQMPPPGSYLAESIRASGAERFFS</sequence>
<reference evidence="3 4" key="1">
    <citation type="submission" date="2020-08" db="EMBL/GenBank/DDBJ databases">
        <title>Genomic Encyclopedia of Type Strains, Phase IV (KMG-IV): sequencing the most valuable type-strain genomes for metagenomic binning, comparative biology and taxonomic classification.</title>
        <authorList>
            <person name="Goeker M."/>
        </authorList>
    </citation>
    <scope>NUCLEOTIDE SEQUENCE [LARGE SCALE GENOMIC DNA]</scope>
    <source>
        <strain evidence="3 4">DSM 25966</strain>
    </source>
</reference>
<evidence type="ECO:0000313" key="3">
    <source>
        <dbReference type="EMBL" id="MBB3930290.1"/>
    </source>
</evidence>
<dbReference type="Pfam" id="PF04572">
    <property type="entry name" value="Gb3_synth"/>
    <property type="match status" value="1"/>
</dbReference>
<dbReference type="InterPro" id="IPR007652">
    <property type="entry name" value="A1-4-GlycosylTfrase_dom"/>
</dbReference>
<evidence type="ECO:0000259" key="2">
    <source>
        <dbReference type="Pfam" id="PF04572"/>
    </source>
</evidence>
<feature type="domain" description="Alpha 1,4-glycosyltransferase" evidence="2">
    <location>
        <begin position="125"/>
        <end position="219"/>
    </location>
</feature>
<dbReference type="AlphaFoldDB" id="A0A840AJA5"/>
<organism evidence="3 4">
    <name type="scientific">Kaistia hirudinis</name>
    <dbReference type="NCBI Taxonomy" id="1293440"/>
    <lineage>
        <taxon>Bacteria</taxon>
        <taxon>Pseudomonadati</taxon>
        <taxon>Pseudomonadota</taxon>
        <taxon>Alphaproteobacteria</taxon>
        <taxon>Hyphomicrobiales</taxon>
        <taxon>Kaistiaceae</taxon>
        <taxon>Kaistia</taxon>
    </lineage>
</organism>
<dbReference type="SUPFAM" id="SSF53448">
    <property type="entry name" value="Nucleotide-diphospho-sugar transferases"/>
    <property type="match status" value="1"/>
</dbReference>
<evidence type="ECO:0000256" key="1">
    <source>
        <dbReference type="ARBA" id="ARBA00022679"/>
    </source>
</evidence>
<dbReference type="GO" id="GO:0016020">
    <property type="term" value="C:membrane"/>
    <property type="evidence" value="ECO:0007669"/>
    <property type="project" value="GOC"/>
</dbReference>
<keyword evidence="1" id="KW-0808">Transferase</keyword>
<dbReference type="GO" id="GO:0006688">
    <property type="term" value="P:glycosphingolipid biosynthetic process"/>
    <property type="evidence" value="ECO:0007669"/>
    <property type="project" value="TreeGrafter"/>
</dbReference>
<dbReference type="InterPro" id="IPR029044">
    <property type="entry name" value="Nucleotide-diphossugar_trans"/>
</dbReference>
<keyword evidence="4" id="KW-1185">Reference proteome</keyword>
<evidence type="ECO:0000313" key="4">
    <source>
        <dbReference type="Proteomes" id="UP000553963"/>
    </source>
</evidence>
<dbReference type="PANTHER" id="PTHR12042:SF21">
    <property type="entry name" value="ALPHA1,4-GALACTOSYLTRANSFERASE 1-RELATED"/>
    <property type="match status" value="1"/>
</dbReference>
<dbReference type="InterPro" id="IPR051981">
    <property type="entry name" value="Glycosyltransf_32"/>
</dbReference>
<dbReference type="PANTHER" id="PTHR12042">
    <property type="entry name" value="LACTOSYLCERAMIDE 4-ALPHA-GALACTOSYLTRANSFERASE ALPHA- 1,4-GALACTOSYLTRANSFERASE"/>
    <property type="match status" value="1"/>
</dbReference>
<accession>A0A840AJA5</accession>
<dbReference type="RefSeq" id="WP_183397967.1">
    <property type="nucleotide sequence ID" value="NZ_JACIDS010000002.1"/>
</dbReference>
<dbReference type="GO" id="GO:0016758">
    <property type="term" value="F:hexosyltransferase activity"/>
    <property type="evidence" value="ECO:0007669"/>
    <property type="project" value="TreeGrafter"/>
</dbReference>
<dbReference type="Gene3D" id="3.90.550.20">
    <property type="match status" value="1"/>
</dbReference>
<protein>
    <recommendedName>
        <fullName evidence="2">Alpha 1,4-glycosyltransferase domain-containing protein</fullName>
    </recommendedName>
</protein>
<proteinExistence type="predicted"/>
<comment type="caution">
    <text evidence="3">The sequence shown here is derived from an EMBL/GenBank/DDBJ whole genome shotgun (WGS) entry which is preliminary data.</text>
</comment>
<dbReference type="EMBL" id="JACIDS010000002">
    <property type="protein sequence ID" value="MBB3930290.1"/>
    <property type="molecule type" value="Genomic_DNA"/>
</dbReference>